<evidence type="ECO:0000313" key="2">
    <source>
        <dbReference type="Proteomes" id="UP001302666"/>
    </source>
</evidence>
<name>A0ABZ0HE76_TRISK</name>
<gene>
    <name evidence="1" type="ORF">R1T40_18685</name>
</gene>
<reference evidence="1 2" key="1">
    <citation type="submission" date="2023-10" db="EMBL/GenBank/DDBJ databases">
        <title>Eight complete genome sequences of bacteria isolated from laboratory stock of Giant Kelp gametophytes.</title>
        <authorList>
            <person name="Tolentino B."/>
            <person name="Nuzhdin S."/>
        </authorList>
    </citation>
    <scope>NUCLEOTIDE SEQUENCE [LARGE SCALE GENOMIC DNA]</scope>
    <source>
        <strain evidence="1 2">LC.270.F.C4</strain>
    </source>
</reference>
<dbReference type="EMBL" id="CP136704">
    <property type="protein sequence ID" value="WOI32939.1"/>
    <property type="molecule type" value="Genomic_DNA"/>
</dbReference>
<organism evidence="1 2">
    <name type="scientific">Tritonibacter scottomollicae</name>
    <name type="common">Epibacterium scottomollicae</name>
    <dbReference type="NCBI Taxonomy" id="483013"/>
    <lineage>
        <taxon>Bacteria</taxon>
        <taxon>Pseudomonadati</taxon>
        <taxon>Pseudomonadota</taxon>
        <taxon>Alphaproteobacteria</taxon>
        <taxon>Rhodobacterales</taxon>
        <taxon>Paracoccaceae</taxon>
        <taxon>Tritonibacter</taxon>
    </lineage>
</organism>
<accession>A0ABZ0HE76</accession>
<evidence type="ECO:0000313" key="1">
    <source>
        <dbReference type="EMBL" id="WOI32939.1"/>
    </source>
</evidence>
<proteinExistence type="predicted"/>
<sequence length="68" mass="7337">MTATHTLANFPAELAREGALVFAPVDIAIGYAINLNLLKHHSVVEGDILRLVRPRDGPVSKLRSFGSV</sequence>
<protein>
    <submittedName>
        <fullName evidence="1">Uncharacterized protein</fullName>
    </submittedName>
</protein>
<keyword evidence="2" id="KW-1185">Reference proteome</keyword>
<dbReference type="Proteomes" id="UP001302666">
    <property type="component" value="Chromosome"/>
</dbReference>